<evidence type="ECO:0000313" key="2">
    <source>
        <dbReference type="Proteomes" id="UP000315295"/>
    </source>
</evidence>
<reference evidence="1 2" key="1">
    <citation type="journal article" date="2019" name="G3 (Bethesda)">
        <title>Sequencing of a Wild Apple (Malus baccata) Genome Unravels the Differences Between Cultivated and Wild Apple Species Regarding Disease Resistance and Cold Tolerance.</title>
        <authorList>
            <person name="Chen X."/>
        </authorList>
    </citation>
    <scope>NUCLEOTIDE SEQUENCE [LARGE SCALE GENOMIC DNA]</scope>
    <source>
        <strain evidence="2">cv. Shandingzi</strain>
        <tissue evidence="1">Leaves</tissue>
    </source>
</reference>
<name>A0A540LTN4_MALBA</name>
<accession>A0A540LTN4</accession>
<keyword evidence="2" id="KW-1185">Reference proteome</keyword>
<protein>
    <submittedName>
        <fullName evidence="1">Uncharacterized protein</fullName>
    </submittedName>
</protein>
<proteinExistence type="predicted"/>
<dbReference type="Proteomes" id="UP000315295">
    <property type="component" value="Unassembled WGS sequence"/>
</dbReference>
<dbReference type="AlphaFoldDB" id="A0A540LTN4"/>
<sequence>MVLVTTSLRHSVGIVGGNCGNPVCTFLEQTKGVSKALCTRFSHTPLFGANYLIASRLFDLCHTKARAKQITWVTSQVMHIEADGTDLRQLC</sequence>
<gene>
    <name evidence="1" type="ORF">C1H46_024658</name>
</gene>
<dbReference type="EMBL" id="VIEB01000470">
    <property type="protein sequence ID" value="TQD89766.1"/>
    <property type="molecule type" value="Genomic_DNA"/>
</dbReference>
<evidence type="ECO:0000313" key="1">
    <source>
        <dbReference type="EMBL" id="TQD89766.1"/>
    </source>
</evidence>
<comment type="caution">
    <text evidence="1">The sequence shown here is derived from an EMBL/GenBank/DDBJ whole genome shotgun (WGS) entry which is preliminary data.</text>
</comment>
<organism evidence="1 2">
    <name type="scientific">Malus baccata</name>
    <name type="common">Siberian crab apple</name>
    <name type="synonym">Pyrus baccata</name>
    <dbReference type="NCBI Taxonomy" id="106549"/>
    <lineage>
        <taxon>Eukaryota</taxon>
        <taxon>Viridiplantae</taxon>
        <taxon>Streptophyta</taxon>
        <taxon>Embryophyta</taxon>
        <taxon>Tracheophyta</taxon>
        <taxon>Spermatophyta</taxon>
        <taxon>Magnoliopsida</taxon>
        <taxon>eudicotyledons</taxon>
        <taxon>Gunneridae</taxon>
        <taxon>Pentapetalae</taxon>
        <taxon>rosids</taxon>
        <taxon>fabids</taxon>
        <taxon>Rosales</taxon>
        <taxon>Rosaceae</taxon>
        <taxon>Amygdaloideae</taxon>
        <taxon>Maleae</taxon>
        <taxon>Malus</taxon>
    </lineage>
</organism>